<feature type="transmembrane region" description="Helical" evidence="2">
    <location>
        <begin position="48"/>
        <end position="70"/>
    </location>
</feature>
<dbReference type="Gene3D" id="2.40.160.20">
    <property type="match status" value="1"/>
</dbReference>
<feature type="region of interest" description="Disordered" evidence="1">
    <location>
        <begin position="142"/>
        <end position="179"/>
    </location>
</feature>
<evidence type="ECO:0000259" key="3">
    <source>
        <dbReference type="Pfam" id="PF13568"/>
    </source>
</evidence>
<dbReference type="AlphaFoldDB" id="A0A6S6UHE1"/>
<keyword evidence="2" id="KW-1133">Transmembrane helix</keyword>
<dbReference type="InterPro" id="IPR011250">
    <property type="entry name" value="OMP/PagP_B-barrel"/>
</dbReference>
<accession>A0A6S6UHE1</accession>
<dbReference type="EMBL" id="CACVAQ010000483">
    <property type="protein sequence ID" value="CAA6829354.1"/>
    <property type="molecule type" value="Genomic_DNA"/>
</dbReference>
<evidence type="ECO:0000256" key="1">
    <source>
        <dbReference type="SAM" id="MobiDB-lite"/>
    </source>
</evidence>
<keyword evidence="2" id="KW-0812">Transmembrane</keyword>
<protein>
    <recommendedName>
        <fullName evidence="3">Outer membrane protein beta-barrel domain-containing protein</fullName>
    </recommendedName>
</protein>
<sequence length="477" mass="52031">MTDFYKKNDNLLRDKLTQHEFEQTPNAWENMSALLDQHPVVAKRAVGYWWSVPFVTAAALAGVIGLGMYFTPNQRQAALSNGVLAEQTATEAVLPQAPKVSKQLAALSTPIAELKEPLVAEKQTKAAVTTIAARTTTVKKKAAAKQTRLTEGGSNKNSTNPAMRSVGHAAPVPTPIANTKEVKNTTVATASSQNNNVQGTKRRVKTTRTEIIYQYSTTPLRALQKKRQLMEKQNTIGSFGIGDGDLLNTKKSPLKASVFGGASAKVYGSTKDFSVMPFAGASASYRIAKHHGIQTGVQYKSIGNLTQNSAAQADPGTTLNSSTGTIKRIDFLEVPLVYQFHPHPKYNLQTGVKGAWLMHTETSNPELNNLSNAEMGISDFDFSLLLGMEYYFNDNWSVGVQYSLGLVNLTQASSDLHEEEVQATRDAGVDPLYNIQSLDNNGELIVPVNRESTSNQSIKVPNQLHNNDVQLLLKYTF</sequence>
<feature type="domain" description="Outer membrane protein beta-barrel" evidence="3">
    <location>
        <begin position="272"/>
        <end position="410"/>
    </location>
</feature>
<proteinExistence type="predicted"/>
<dbReference type="SUPFAM" id="SSF56925">
    <property type="entry name" value="OMPA-like"/>
    <property type="match status" value="1"/>
</dbReference>
<name>A0A6S6UHE1_9BACT</name>
<evidence type="ECO:0000313" key="4">
    <source>
        <dbReference type="EMBL" id="CAA6829354.1"/>
    </source>
</evidence>
<dbReference type="Pfam" id="PF13568">
    <property type="entry name" value="OMP_b-brl_2"/>
    <property type="match status" value="1"/>
</dbReference>
<organism evidence="4">
    <name type="scientific">uncultured Aureispira sp</name>
    <dbReference type="NCBI Taxonomy" id="1331704"/>
    <lineage>
        <taxon>Bacteria</taxon>
        <taxon>Pseudomonadati</taxon>
        <taxon>Bacteroidota</taxon>
        <taxon>Saprospiria</taxon>
        <taxon>Saprospirales</taxon>
        <taxon>Saprospiraceae</taxon>
        <taxon>Aureispira</taxon>
        <taxon>environmental samples</taxon>
    </lineage>
</organism>
<keyword evidence="2" id="KW-0472">Membrane</keyword>
<dbReference type="InterPro" id="IPR025665">
    <property type="entry name" value="Beta-barrel_OMP_2"/>
</dbReference>
<reference evidence="4" key="1">
    <citation type="submission" date="2020-01" db="EMBL/GenBank/DDBJ databases">
        <authorList>
            <person name="Meier V. D."/>
            <person name="Meier V D."/>
        </authorList>
    </citation>
    <scope>NUCLEOTIDE SEQUENCE</scope>
    <source>
        <strain evidence="4">HLG_WM_MAG_10</strain>
    </source>
</reference>
<gene>
    <name evidence="4" type="ORF">HELGO_WM59498</name>
</gene>
<feature type="compositionally biased region" description="Polar residues" evidence="1">
    <location>
        <begin position="152"/>
        <end position="162"/>
    </location>
</feature>
<evidence type="ECO:0000256" key="2">
    <source>
        <dbReference type="SAM" id="Phobius"/>
    </source>
</evidence>